<name>A0A1F5KD36_9BACT</name>
<dbReference type="InterPro" id="IPR029063">
    <property type="entry name" value="SAM-dependent_MTases_sf"/>
</dbReference>
<dbReference type="Proteomes" id="UP000176527">
    <property type="component" value="Unassembled WGS sequence"/>
</dbReference>
<dbReference type="EMBL" id="MFDE01000012">
    <property type="protein sequence ID" value="OGE38774.1"/>
    <property type="molecule type" value="Genomic_DNA"/>
</dbReference>
<reference evidence="1 2" key="1">
    <citation type="journal article" date="2016" name="Nat. Commun.">
        <title>Thousands of microbial genomes shed light on interconnected biogeochemical processes in an aquifer system.</title>
        <authorList>
            <person name="Anantharaman K."/>
            <person name="Brown C.T."/>
            <person name="Hug L.A."/>
            <person name="Sharon I."/>
            <person name="Castelle C.J."/>
            <person name="Probst A.J."/>
            <person name="Thomas B.C."/>
            <person name="Singh A."/>
            <person name="Wilkins M.J."/>
            <person name="Karaoz U."/>
            <person name="Brodie E.L."/>
            <person name="Williams K.H."/>
            <person name="Hubbard S.S."/>
            <person name="Banfield J.F."/>
        </authorList>
    </citation>
    <scope>NUCLEOTIDE SEQUENCE [LARGE SCALE GENOMIC DNA]</scope>
</reference>
<dbReference type="InterPro" id="IPR030807">
    <property type="entry name" value="Methyltran_NanM"/>
</dbReference>
<evidence type="ECO:0008006" key="3">
    <source>
        <dbReference type="Google" id="ProtNLM"/>
    </source>
</evidence>
<dbReference type="Gene3D" id="3.40.50.150">
    <property type="entry name" value="Vaccinia Virus protein VP39"/>
    <property type="match status" value="1"/>
</dbReference>
<evidence type="ECO:0000313" key="1">
    <source>
        <dbReference type="EMBL" id="OGE38774.1"/>
    </source>
</evidence>
<gene>
    <name evidence="1" type="ORF">A3F00_00635</name>
</gene>
<dbReference type="SUPFAM" id="SSF53335">
    <property type="entry name" value="S-adenosyl-L-methionine-dependent methyltransferases"/>
    <property type="match status" value="1"/>
</dbReference>
<comment type="caution">
    <text evidence="1">The sequence shown here is derived from an EMBL/GenBank/DDBJ whole genome shotgun (WGS) entry which is preliminary data.</text>
</comment>
<protein>
    <recommendedName>
        <fullName evidence="3">Sugar O-methyltransferase</fullName>
    </recommendedName>
</protein>
<dbReference type="NCBIfam" id="TIGR04371">
    <property type="entry name" value="methyltran_NanM"/>
    <property type="match status" value="1"/>
</dbReference>
<dbReference type="AlphaFoldDB" id="A0A1F5KD36"/>
<sequence>MKMDNIQDAPPELQEMLMDYYIKYGEKKYTTDFWVDFNNLRIGELLSYGYDKFKHTVANQYCMWLETSEFPESIKPIKSQLDFLVSNLSKKEISNARELALKLPVFSYRIKEFNLITLLLWQYVKNQGLEKELASLSEPSEGSPPAINFEDRLISQDIANSLLELDTIFKYTEPGSIKTILEIGAGYGRNAYVWLTLGGVKKYLIVDIPPALYISQRYLSNQFPKKKVFRYRGFKSFNDIEDEYKQADLIFLMPWQIEMLPARCVDLIYAIDSLNEMNADIIKHYFKIFDNLAKKYFYMKTWKEWVGENGTIKQNDYPIPAQYKCLVNQECRVQTDYFESLYRLPS</sequence>
<evidence type="ECO:0000313" key="2">
    <source>
        <dbReference type="Proteomes" id="UP000176527"/>
    </source>
</evidence>
<proteinExistence type="predicted"/>
<organism evidence="1 2">
    <name type="scientific">Candidatus Daviesbacteria bacterium RIFCSPHIGHO2_12_FULL_37_11</name>
    <dbReference type="NCBI Taxonomy" id="1797777"/>
    <lineage>
        <taxon>Bacteria</taxon>
        <taxon>Candidatus Daviesiibacteriota</taxon>
    </lineage>
</organism>
<accession>A0A1F5KD36</accession>